<evidence type="ECO:0000259" key="6">
    <source>
        <dbReference type="Pfam" id="PF07291"/>
    </source>
</evidence>
<feature type="transmembrane region" description="Helical" evidence="5">
    <location>
        <begin position="389"/>
        <end position="407"/>
    </location>
</feature>
<keyword evidence="2 5" id="KW-0812">Transmembrane</keyword>
<dbReference type="PATRIC" id="fig|742817.3.peg.446"/>
<keyword evidence="3 5" id="KW-1133">Transmembrane helix</keyword>
<dbReference type="Proteomes" id="UP000004892">
    <property type="component" value="Unassembled WGS sequence"/>
</dbReference>
<feature type="domain" description="Methylamine utilisation protein MauE" evidence="6">
    <location>
        <begin position="1"/>
        <end position="134"/>
    </location>
</feature>
<dbReference type="AlphaFoldDB" id="H1DDT2"/>
<name>H1DDT2_9BACT</name>
<dbReference type="RefSeq" id="WP_009135572.1">
    <property type="nucleotide sequence ID" value="NZ_JH594596.1"/>
</dbReference>
<dbReference type="EMBL" id="ADMC01000005">
    <property type="protein sequence ID" value="EHP50729.1"/>
    <property type="molecule type" value="Genomic_DNA"/>
</dbReference>
<dbReference type="GO" id="GO:0016020">
    <property type="term" value="C:membrane"/>
    <property type="evidence" value="ECO:0007669"/>
    <property type="project" value="UniProtKB-SubCell"/>
</dbReference>
<evidence type="ECO:0000313" key="8">
    <source>
        <dbReference type="Proteomes" id="UP000004892"/>
    </source>
</evidence>
<dbReference type="GeneID" id="98068070"/>
<dbReference type="Pfam" id="PF07291">
    <property type="entry name" value="MauE"/>
    <property type="match status" value="1"/>
</dbReference>
<organism evidence="7 8">
    <name type="scientific">Odoribacter laneus YIT 12061</name>
    <dbReference type="NCBI Taxonomy" id="742817"/>
    <lineage>
        <taxon>Bacteria</taxon>
        <taxon>Pseudomonadati</taxon>
        <taxon>Bacteroidota</taxon>
        <taxon>Bacteroidia</taxon>
        <taxon>Bacteroidales</taxon>
        <taxon>Odoribacteraceae</taxon>
        <taxon>Odoribacter</taxon>
    </lineage>
</organism>
<dbReference type="InterPro" id="IPR009908">
    <property type="entry name" value="Methylamine_util_MauE"/>
</dbReference>
<proteinExistence type="predicted"/>
<dbReference type="STRING" id="742817.HMPREF9449_00418"/>
<evidence type="ECO:0000256" key="5">
    <source>
        <dbReference type="SAM" id="Phobius"/>
    </source>
</evidence>
<feature type="transmembrane region" description="Helical" evidence="5">
    <location>
        <begin position="77"/>
        <end position="96"/>
    </location>
</feature>
<evidence type="ECO:0000313" key="7">
    <source>
        <dbReference type="EMBL" id="EHP50729.1"/>
    </source>
</evidence>
<comment type="caution">
    <text evidence="7">The sequence shown here is derived from an EMBL/GenBank/DDBJ whole genome shotgun (WGS) entry which is preliminary data.</text>
</comment>
<feature type="transmembrane region" description="Helical" evidence="5">
    <location>
        <begin position="116"/>
        <end position="133"/>
    </location>
</feature>
<evidence type="ECO:0000256" key="1">
    <source>
        <dbReference type="ARBA" id="ARBA00004141"/>
    </source>
</evidence>
<sequence>MKFIANLFRILLGLVFIGSGFVKGIDPLGSEYKFIEYFNAFGLGGLNASALFFSFLLSGLEFLIGICLFLNIKIKGAAWGAWLFMLVFTPLTLILAIRNPVTDCGCFGDAFTLTNWQTFGKNVFLFFMAYLVFYRRKQFKSIYNFLEQTVLLFGSIIFIGCVEGYSYRHLPIIDFRPYAIGSNISAGMEIPADAPQDEYRILLNYKNKNTGEIREFNEQNYPWQDTVNWEFHSSEQQLLQKGYQAPIHDFVIEHPQWGDITEEVLQDDNYTFLVVSYRIDKLVPEALEQLNQLADYAQAKGYRFYGLTASSAEEIRQLQSIHPLHFDFCTTDEIQLKTMIRSNPGLLLLKKGTIIDKWGHRDIPAVEDLAGKDPLAYCLTEQQNITNRYILYSLGLLFLLLLTFYTLKKYKRGGK</sequence>
<feature type="transmembrane region" description="Helical" evidence="5">
    <location>
        <begin position="48"/>
        <end position="70"/>
    </location>
</feature>
<dbReference type="HOGENOM" id="CLU_041394_0_0_10"/>
<accession>H1DDT2</accession>
<keyword evidence="4 5" id="KW-0472">Membrane</keyword>
<evidence type="ECO:0000256" key="3">
    <source>
        <dbReference type="ARBA" id="ARBA00022989"/>
    </source>
</evidence>
<dbReference type="GO" id="GO:0030416">
    <property type="term" value="P:methylamine metabolic process"/>
    <property type="evidence" value="ECO:0007669"/>
    <property type="project" value="InterPro"/>
</dbReference>
<gene>
    <name evidence="7" type="ORF">HMPREF9449_00418</name>
</gene>
<comment type="subcellular location">
    <subcellularLocation>
        <location evidence="1">Membrane</location>
        <topology evidence="1">Multi-pass membrane protein</topology>
    </subcellularLocation>
</comment>
<dbReference type="NCBIfam" id="NF045576">
    <property type="entry name" value="BT_3928_fam"/>
    <property type="match status" value="1"/>
</dbReference>
<keyword evidence="8" id="KW-1185">Reference proteome</keyword>
<evidence type="ECO:0000256" key="4">
    <source>
        <dbReference type="ARBA" id="ARBA00023136"/>
    </source>
</evidence>
<dbReference type="eggNOG" id="COG2259">
    <property type="taxonomic scope" value="Bacteria"/>
</dbReference>
<evidence type="ECO:0000256" key="2">
    <source>
        <dbReference type="ARBA" id="ARBA00022692"/>
    </source>
</evidence>
<reference evidence="7 8" key="1">
    <citation type="submission" date="2012-01" db="EMBL/GenBank/DDBJ databases">
        <title>The Genome Sequence of Odoribacter laneus YIT 12061.</title>
        <authorList>
            <consortium name="The Broad Institute Genome Sequencing Platform"/>
            <person name="Earl A."/>
            <person name="Ward D."/>
            <person name="Feldgarden M."/>
            <person name="Gevers D."/>
            <person name="Morotomi M."/>
            <person name="Young S.K."/>
            <person name="Zeng Q."/>
            <person name="Gargeya S."/>
            <person name="Fitzgerald M."/>
            <person name="Haas B."/>
            <person name="Abouelleil A."/>
            <person name="Alvarado L."/>
            <person name="Arachchi H.M."/>
            <person name="Berlin A."/>
            <person name="Chapman S.B."/>
            <person name="Gearin G."/>
            <person name="Goldberg J."/>
            <person name="Griggs A."/>
            <person name="Gujja S."/>
            <person name="Hansen M."/>
            <person name="Heiman D."/>
            <person name="Howarth C."/>
            <person name="Larimer J."/>
            <person name="Lui A."/>
            <person name="MacDonald P.J.P."/>
            <person name="McCowen C."/>
            <person name="Montmayeur A."/>
            <person name="Murphy C."/>
            <person name="Neiman D."/>
            <person name="Pearson M."/>
            <person name="Priest M."/>
            <person name="Roberts A."/>
            <person name="Saif S."/>
            <person name="Shea T."/>
            <person name="Sisk P."/>
            <person name="Stolte C."/>
            <person name="Sykes S."/>
            <person name="Wortman J."/>
            <person name="Nusbaum C."/>
            <person name="Birren B."/>
        </authorList>
    </citation>
    <scope>NUCLEOTIDE SEQUENCE [LARGE SCALE GENOMIC DNA]</scope>
    <source>
        <strain evidence="7 8">YIT 12061</strain>
    </source>
</reference>
<protein>
    <recommendedName>
        <fullName evidence="6">Methylamine utilisation protein MauE domain-containing protein</fullName>
    </recommendedName>
</protein>